<organism evidence="2 3">
    <name type="scientific">Vigna angularis var. angularis</name>
    <dbReference type="NCBI Taxonomy" id="157739"/>
    <lineage>
        <taxon>Eukaryota</taxon>
        <taxon>Viridiplantae</taxon>
        <taxon>Streptophyta</taxon>
        <taxon>Embryophyta</taxon>
        <taxon>Tracheophyta</taxon>
        <taxon>Spermatophyta</taxon>
        <taxon>Magnoliopsida</taxon>
        <taxon>eudicotyledons</taxon>
        <taxon>Gunneridae</taxon>
        <taxon>Pentapetalae</taxon>
        <taxon>rosids</taxon>
        <taxon>fabids</taxon>
        <taxon>Fabales</taxon>
        <taxon>Fabaceae</taxon>
        <taxon>Papilionoideae</taxon>
        <taxon>50 kb inversion clade</taxon>
        <taxon>NPAAA clade</taxon>
        <taxon>indigoferoid/millettioid clade</taxon>
        <taxon>Phaseoleae</taxon>
        <taxon>Vigna</taxon>
    </lineage>
</organism>
<keyword evidence="3" id="KW-1185">Reference proteome</keyword>
<feature type="region of interest" description="Disordered" evidence="1">
    <location>
        <begin position="1"/>
        <end position="28"/>
    </location>
</feature>
<proteinExistence type="predicted"/>
<reference evidence="2 3" key="1">
    <citation type="journal article" date="2015" name="Sci. Rep.">
        <title>The power of single molecule real-time sequencing technology in the de novo assembly of a eukaryotic genome.</title>
        <authorList>
            <person name="Sakai H."/>
            <person name="Naito K."/>
            <person name="Ogiso-Tanaka E."/>
            <person name="Takahashi Y."/>
            <person name="Iseki K."/>
            <person name="Muto C."/>
            <person name="Satou K."/>
            <person name="Teruya K."/>
            <person name="Shiroma A."/>
            <person name="Shimoji M."/>
            <person name="Hirano T."/>
            <person name="Itoh T."/>
            <person name="Kaga A."/>
            <person name="Tomooka N."/>
        </authorList>
    </citation>
    <scope>NUCLEOTIDE SEQUENCE [LARGE SCALE GENOMIC DNA]</scope>
    <source>
        <strain evidence="3">cv. Shumari</strain>
    </source>
</reference>
<gene>
    <name evidence="2" type="primary">Vigan.10G176400</name>
    <name evidence="2" type="ORF">VIGAN_10176400</name>
</gene>
<feature type="non-terminal residue" evidence="2">
    <location>
        <position position="1"/>
    </location>
</feature>
<sequence>HLKLQIERRSVHQERALSSSSSLDDKESEDIVKCFCRIFMRIGTFNDKLGKSKITSSSASACRKERISRDPYGICS</sequence>
<dbReference type="Proteomes" id="UP000291084">
    <property type="component" value="Chromosome 10"/>
</dbReference>
<evidence type="ECO:0000256" key="1">
    <source>
        <dbReference type="SAM" id="MobiDB-lite"/>
    </source>
</evidence>
<feature type="compositionally biased region" description="Basic and acidic residues" evidence="1">
    <location>
        <begin position="1"/>
        <end position="15"/>
    </location>
</feature>
<evidence type="ECO:0000313" key="3">
    <source>
        <dbReference type="Proteomes" id="UP000291084"/>
    </source>
</evidence>
<dbReference type="EMBL" id="AP015043">
    <property type="protein sequence ID" value="BAU00193.1"/>
    <property type="molecule type" value="Genomic_DNA"/>
</dbReference>
<accession>A0A0S3T5N5</accession>
<evidence type="ECO:0000313" key="2">
    <source>
        <dbReference type="EMBL" id="BAU00193.1"/>
    </source>
</evidence>
<dbReference type="AlphaFoldDB" id="A0A0S3T5N5"/>
<name>A0A0S3T5N5_PHAAN</name>
<protein>
    <submittedName>
        <fullName evidence="2">Uncharacterized protein</fullName>
    </submittedName>
</protein>